<evidence type="ECO:0000313" key="3">
    <source>
        <dbReference type="Proteomes" id="UP001162131"/>
    </source>
</evidence>
<evidence type="ECO:0000256" key="1">
    <source>
        <dbReference type="SAM" id="Phobius"/>
    </source>
</evidence>
<gene>
    <name evidence="2" type="ORF">BSTOLATCC_MIC62603</name>
</gene>
<feature type="transmembrane region" description="Helical" evidence="1">
    <location>
        <begin position="33"/>
        <end position="60"/>
    </location>
</feature>
<keyword evidence="1" id="KW-0812">Transmembrane</keyword>
<keyword evidence="1" id="KW-0472">Membrane</keyword>
<reference evidence="2" key="1">
    <citation type="submission" date="2021-09" db="EMBL/GenBank/DDBJ databases">
        <authorList>
            <consortium name="AG Swart"/>
            <person name="Singh M."/>
            <person name="Singh A."/>
            <person name="Seah K."/>
            <person name="Emmerich C."/>
        </authorList>
    </citation>
    <scope>NUCLEOTIDE SEQUENCE</scope>
    <source>
        <strain evidence="2">ATCC30299</strain>
    </source>
</reference>
<sequence length="74" mass="8748">MKNEILSRLADLNIDTALAPYPFPAHLHDTYEFLYLGFAYVWFFNLLNCLQEACLLVIWVNLWKIVRDCLLTLK</sequence>
<dbReference type="Proteomes" id="UP001162131">
    <property type="component" value="Unassembled WGS sequence"/>
</dbReference>
<dbReference type="EMBL" id="CAJZBQ010000060">
    <property type="protein sequence ID" value="CAG9335022.1"/>
    <property type="molecule type" value="Genomic_DNA"/>
</dbReference>
<comment type="caution">
    <text evidence="2">The sequence shown here is derived from an EMBL/GenBank/DDBJ whole genome shotgun (WGS) entry which is preliminary data.</text>
</comment>
<keyword evidence="3" id="KW-1185">Reference proteome</keyword>
<protein>
    <submittedName>
        <fullName evidence="2">Uncharacterized protein</fullName>
    </submittedName>
</protein>
<proteinExistence type="predicted"/>
<accession>A0AAU9KAK8</accession>
<dbReference type="AlphaFoldDB" id="A0AAU9KAK8"/>
<organism evidence="2 3">
    <name type="scientific">Blepharisma stoltei</name>
    <dbReference type="NCBI Taxonomy" id="1481888"/>
    <lineage>
        <taxon>Eukaryota</taxon>
        <taxon>Sar</taxon>
        <taxon>Alveolata</taxon>
        <taxon>Ciliophora</taxon>
        <taxon>Postciliodesmatophora</taxon>
        <taxon>Heterotrichea</taxon>
        <taxon>Heterotrichida</taxon>
        <taxon>Blepharismidae</taxon>
        <taxon>Blepharisma</taxon>
    </lineage>
</organism>
<name>A0AAU9KAK8_9CILI</name>
<evidence type="ECO:0000313" key="2">
    <source>
        <dbReference type="EMBL" id="CAG9335022.1"/>
    </source>
</evidence>
<keyword evidence="1" id="KW-1133">Transmembrane helix</keyword>